<dbReference type="Proteomes" id="UP001596253">
    <property type="component" value="Unassembled WGS sequence"/>
</dbReference>
<gene>
    <name evidence="1" type="ORF">ACFP3T_00140</name>
</gene>
<organism evidence="1 2">
    <name type="scientific">Lactiplantibacillus dongliensis</name>
    <dbReference type="NCBI Taxonomy" id="2559919"/>
    <lineage>
        <taxon>Bacteria</taxon>
        <taxon>Bacillati</taxon>
        <taxon>Bacillota</taxon>
        <taxon>Bacilli</taxon>
        <taxon>Lactobacillales</taxon>
        <taxon>Lactobacillaceae</taxon>
        <taxon>Lactiplantibacillus</taxon>
    </lineage>
</organism>
<protein>
    <recommendedName>
        <fullName evidence="3">Zinc-ribbon domain-containing protein</fullName>
    </recommendedName>
</protein>
<dbReference type="RefSeq" id="WP_137640255.1">
    <property type="nucleotide sequence ID" value="NZ_BJDK01000017.1"/>
</dbReference>
<accession>A0ABW1R2L6</accession>
<evidence type="ECO:0000313" key="2">
    <source>
        <dbReference type="Proteomes" id="UP001596253"/>
    </source>
</evidence>
<sequence>MLTQRYRVYPNCQHENFTDANFCLSCGTKLDVSTEIVKLPHAGDQKFVPTVDLTPDEQAVIDQLVITSGTIPNGFTRGGAIFADGDNHGENGYKGAWEDLTLNLWRLCIGQNYAGIANLKIEPTVRGQFISLLAYGDALLKA</sequence>
<evidence type="ECO:0000313" key="1">
    <source>
        <dbReference type="EMBL" id="MFC6163097.1"/>
    </source>
</evidence>
<name>A0ABW1R2L6_9LACO</name>
<reference evidence="2" key="1">
    <citation type="journal article" date="2019" name="Int. J. Syst. Evol. Microbiol.">
        <title>The Global Catalogue of Microorganisms (GCM) 10K type strain sequencing project: providing services to taxonomists for standard genome sequencing and annotation.</title>
        <authorList>
            <consortium name="The Broad Institute Genomics Platform"/>
            <consortium name="The Broad Institute Genome Sequencing Center for Infectious Disease"/>
            <person name="Wu L."/>
            <person name="Ma J."/>
        </authorList>
    </citation>
    <scope>NUCLEOTIDE SEQUENCE [LARGE SCALE GENOMIC DNA]</scope>
    <source>
        <strain evidence="2">CCM 8932</strain>
    </source>
</reference>
<comment type="caution">
    <text evidence="1">The sequence shown here is derived from an EMBL/GenBank/DDBJ whole genome shotgun (WGS) entry which is preliminary data.</text>
</comment>
<proteinExistence type="predicted"/>
<keyword evidence="2" id="KW-1185">Reference proteome</keyword>
<evidence type="ECO:0008006" key="3">
    <source>
        <dbReference type="Google" id="ProtNLM"/>
    </source>
</evidence>
<dbReference type="EMBL" id="JBHSSD010000002">
    <property type="protein sequence ID" value="MFC6163097.1"/>
    <property type="molecule type" value="Genomic_DNA"/>
</dbReference>